<gene>
    <name evidence="8" type="ORF">CC1G_13761</name>
</gene>
<evidence type="ECO:0000256" key="4">
    <source>
        <dbReference type="ARBA" id="ARBA00022833"/>
    </source>
</evidence>
<evidence type="ECO:0000256" key="6">
    <source>
        <dbReference type="SAM" id="MobiDB-lite"/>
    </source>
</evidence>
<evidence type="ECO:0000313" key="9">
    <source>
        <dbReference type="Proteomes" id="UP000001861"/>
    </source>
</evidence>
<dbReference type="eggNOG" id="KOG1721">
    <property type="taxonomic scope" value="Eukaryota"/>
</dbReference>
<feature type="compositionally biased region" description="Low complexity" evidence="6">
    <location>
        <begin position="707"/>
        <end position="742"/>
    </location>
</feature>
<feature type="compositionally biased region" description="Low complexity" evidence="6">
    <location>
        <begin position="263"/>
        <end position="276"/>
    </location>
</feature>
<evidence type="ECO:0000313" key="8">
    <source>
        <dbReference type="EMBL" id="EFI28735.1"/>
    </source>
</evidence>
<dbReference type="PROSITE" id="PS50157">
    <property type="entry name" value="ZINC_FINGER_C2H2_2"/>
    <property type="match status" value="2"/>
</dbReference>
<feature type="region of interest" description="Disordered" evidence="6">
    <location>
        <begin position="968"/>
        <end position="1298"/>
    </location>
</feature>
<dbReference type="Proteomes" id="UP000001861">
    <property type="component" value="Unassembled WGS sequence"/>
</dbReference>
<organism evidence="8 9">
    <name type="scientific">Coprinopsis cinerea (strain Okayama-7 / 130 / ATCC MYA-4618 / FGSC 9003)</name>
    <name type="common">Inky cap fungus</name>
    <name type="synonym">Hormographiella aspergillata</name>
    <dbReference type="NCBI Taxonomy" id="240176"/>
    <lineage>
        <taxon>Eukaryota</taxon>
        <taxon>Fungi</taxon>
        <taxon>Dikarya</taxon>
        <taxon>Basidiomycota</taxon>
        <taxon>Agaricomycotina</taxon>
        <taxon>Agaricomycetes</taxon>
        <taxon>Agaricomycetidae</taxon>
        <taxon>Agaricales</taxon>
        <taxon>Agaricineae</taxon>
        <taxon>Psathyrellaceae</taxon>
        <taxon>Coprinopsis</taxon>
    </lineage>
</organism>
<dbReference type="EMBL" id="AACS02000001">
    <property type="protein sequence ID" value="EFI28735.1"/>
    <property type="molecule type" value="Genomic_DNA"/>
</dbReference>
<feature type="compositionally biased region" description="Low complexity" evidence="6">
    <location>
        <begin position="284"/>
        <end position="302"/>
    </location>
</feature>
<keyword evidence="9" id="KW-1185">Reference proteome</keyword>
<dbReference type="Pfam" id="PF00096">
    <property type="entry name" value="zf-C2H2"/>
    <property type="match status" value="2"/>
</dbReference>
<feature type="compositionally biased region" description="Polar residues" evidence="6">
    <location>
        <begin position="532"/>
        <end position="544"/>
    </location>
</feature>
<feature type="compositionally biased region" description="Low complexity" evidence="6">
    <location>
        <begin position="407"/>
        <end position="420"/>
    </location>
</feature>
<feature type="region of interest" description="Disordered" evidence="6">
    <location>
        <begin position="482"/>
        <end position="503"/>
    </location>
</feature>
<evidence type="ECO:0000256" key="5">
    <source>
        <dbReference type="PROSITE-ProRule" id="PRU00042"/>
    </source>
</evidence>
<feature type="compositionally biased region" description="Polar residues" evidence="6">
    <location>
        <begin position="745"/>
        <end position="755"/>
    </location>
</feature>
<dbReference type="PANTHER" id="PTHR19818:SF139">
    <property type="entry name" value="PAIR-RULE PROTEIN ODD-PAIRED"/>
    <property type="match status" value="1"/>
</dbReference>
<dbReference type="PANTHER" id="PTHR19818">
    <property type="entry name" value="ZINC FINGER PROTEIN ZIC AND GLI"/>
    <property type="match status" value="1"/>
</dbReference>
<dbReference type="GeneID" id="6007525"/>
<evidence type="ECO:0000256" key="2">
    <source>
        <dbReference type="ARBA" id="ARBA00022737"/>
    </source>
</evidence>
<dbReference type="SMART" id="SM00355">
    <property type="entry name" value="ZnF_C2H2"/>
    <property type="match status" value="2"/>
</dbReference>
<dbReference type="STRING" id="240176.D6RKA8"/>
<dbReference type="HOGENOM" id="CLU_256276_0_0_1"/>
<feature type="region of interest" description="Disordered" evidence="6">
    <location>
        <begin position="529"/>
        <end position="760"/>
    </location>
</feature>
<dbReference type="GO" id="GO:0008270">
    <property type="term" value="F:zinc ion binding"/>
    <property type="evidence" value="ECO:0007669"/>
    <property type="project" value="UniProtKB-KW"/>
</dbReference>
<dbReference type="InterPro" id="IPR036236">
    <property type="entry name" value="Znf_C2H2_sf"/>
</dbReference>
<dbReference type="VEuPathDB" id="FungiDB:CC1G_13761"/>
<dbReference type="RefSeq" id="XP_002912229.1">
    <property type="nucleotide sequence ID" value="XM_002912183.1"/>
</dbReference>
<feature type="compositionally biased region" description="Basic and acidic residues" evidence="6">
    <location>
        <begin position="614"/>
        <end position="632"/>
    </location>
</feature>
<dbReference type="SUPFAM" id="SSF57667">
    <property type="entry name" value="beta-beta-alpha zinc fingers"/>
    <property type="match status" value="1"/>
</dbReference>
<keyword evidence="1" id="KW-0479">Metal-binding</keyword>
<dbReference type="GO" id="GO:0045944">
    <property type="term" value="P:positive regulation of transcription by RNA polymerase II"/>
    <property type="evidence" value="ECO:0007669"/>
    <property type="project" value="UniProtKB-ARBA"/>
</dbReference>
<feature type="compositionally biased region" description="Acidic residues" evidence="6">
    <location>
        <begin position="971"/>
        <end position="982"/>
    </location>
</feature>
<dbReference type="PROSITE" id="PS00028">
    <property type="entry name" value="ZINC_FINGER_C2H2_1"/>
    <property type="match status" value="2"/>
</dbReference>
<feature type="compositionally biased region" description="Gly residues" evidence="6">
    <location>
        <begin position="1033"/>
        <end position="1047"/>
    </location>
</feature>
<dbReference type="OMA" id="NSITEHT"/>
<dbReference type="GO" id="GO:0000978">
    <property type="term" value="F:RNA polymerase II cis-regulatory region sequence-specific DNA binding"/>
    <property type="evidence" value="ECO:0007669"/>
    <property type="project" value="UniProtKB-ARBA"/>
</dbReference>
<evidence type="ECO:0000256" key="1">
    <source>
        <dbReference type="ARBA" id="ARBA00022723"/>
    </source>
</evidence>
<dbReference type="GO" id="GO:0000981">
    <property type="term" value="F:DNA-binding transcription factor activity, RNA polymerase II-specific"/>
    <property type="evidence" value="ECO:0007669"/>
    <property type="project" value="TreeGrafter"/>
</dbReference>
<proteinExistence type="predicted"/>
<feature type="region of interest" description="Disordered" evidence="6">
    <location>
        <begin position="211"/>
        <end position="454"/>
    </location>
</feature>
<feature type="compositionally biased region" description="Low complexity" evidence="6">
    <location>
        <begin position="658"/>
        <end position="669"/>
    </location>
</feature>
<feature type="compositionally biased region" description="Low complexity" evidence="6">
    <location>
        <begin position="39"/>
        <end position="89"/>
    </location>
</feature>
<evidence type="ECO:0000256" key="3">
    <source>
        <dbReference type="ARBA" id="ARBA00022771"/>
    </source>
</evidence>
<feature type="compositionally biased region" description="Polar residues" evidence="6">
    <location>
        <begin position="246"/>
        <end position="262"/>
    </location>
</feature>
<feature type="compositionally biased region" description="Low complexity" evidence="6">
    <location>
        <begin position="1054"/>
        <end position="1073"/>
    </location>
</feature>
<keyword evidence="2" id="KW-0677">Repeat</keyword>
<dbReference type="FunFam" id="3.30.160.60:FF:000110">
    <property type="entry name" value="Zinc finger protein-like"/>
    <property type="match status" value="1"/>
</dbReference>
<dbReference type="GO" id="GO:0005634">
    <property type="term" value="C:nucleus"/>
    <property type="evidence" value="ECO:0007669"/>
    <property type="project" value="UniProtKB-ARBA"/>
</dbReference>
<feature type="compositionally biased region" description="Polar residues" evidence="6">
    <location>
        <begin position="314"/>
        <end position="334"/>
    </location>
</feature>
<feature type="compositionally biased region" description="Low complexity" evidence="6">
    <location>
        <begin position="431"/>
        <end position="451"/>
    </location>
</feature>
<keyword evidence="3 5" id="KW-0863">Zinc-finger</keyword>
<name>D6RKA8_COPC7</name>
<sequence>MNISQSSSSNLAQVARAAINRFFHPNSHPKMSHQPLPPTTTATTTTGPASASPVSPTYSDTGSGFSAPSPSPFSSSSTSTSATSFQSSGHTDFTDFTQQSNSLYDFASSEQDPTITDVVDSGLACLYNPNANDVLPGGPSSDYSAFASAHPPGNPGAVVYTSAGELDLNATYGNIMATDYSSPTAPNDCNSFITWSPKNNTQNITDSNNSYQRLQQQQQSQHIADATSTSTSNTASRAPASNSTTVRQSSPSAPTSNSNGLYPSSNPNASSGPAKPGMLGQLYIPSSQPSSSAAPVHSPIPSRYAGSEAVVSGGQPNPSYSHSQSMMAPQSQYQHNHHQRHSSSGSTGSNGGHPLLFDVDVDEWHPKPGAQSHSQHNQQHMRYSSAGSASVSPPQMFHQPSMSYGRPQQSHPPSHPHAQSLHLNLNLNAHPTGSPASSLSSLSPGQMSLPLTPGHEFGHGLGADYGMVINGSGNGLGLAMSGPPPTPMSSTASLSPVIPGPSSYPVTSGRGAGVNNSQALLAQRRASMGIAQPSTSPNAGSLSPRQHHHPYAQGYQQRGTHGRSPLHPNQIQQARRSPLHQEFFDDGASGIGKAGSMNPGNIPEDDAYAGQYEKMYRERQRRESKRQDRGRDGPQPSVSLDQRRHSAPLVDVQFPARSQPQPQGGYSPPVLLSEMGRRPSAPAVHQVHHNQQQRYANPNNGGYAPGVSTSPSSVSSSRSVPLAPSLSASSSTSSTSSRSPVAHIPSQSLPSQHSTLAAAAAAHHGSTRLLSDMVNSGSMTCIPGSVYDEEGINVVSEGADMSSIMQLDIDEKVAQQHQPTFDMDMGGMESLMDVESAVHGHGMAGDMGVGIDMDMDILRMNMEMSMTNSGLQSSGPTNTSSTSASNIYIPPMPVTVDMNDLTDAHNNAANQGISPRMMMLDDAGKTGDSVDQPQDMYDFESALDAAPSPTLVGVSGIGVVQDWQKAGGEYDSADSSESESDGEGTGLLSDIEGGEGKGVVGRNGGEGDGGAVKGRDGRQRRGKTGTALAVDGLTGGAGAGRKVGAGGKPTMKQRASNRTITSRSTRSKASTQTLTQRNVDGQAGDGLADEGEEVGGEGDEDLLSSSDESFDYDDEKDGEFVPRSRSKGAGGSRSASRRATSNNAAASGNSASAPAGGRRSAGSRGLRSRGSANGRYNPYSVYAATAAAAASQPSGESGSSTTPPGTGLRTLNVPGFEGSTDGSVSPSVGGDLELGPDGKTRKVRPAASLPVPVPVPNLTKKSRGRRVPTVSSLEELRKAGSAQGTATSGRKGRGGAGAKGARMYLCDVEGCGKCFARGEHLKRHVRSIHTNEKPHTCPYPGCGKDFSRHDNLGQHMRVHKDYVPPPNPAKA</sequence>
<dbReference type="InterPro" id="IPR013087">
    <property type="entry name" value="Znf_C2H2_type"/>
</dbReference>
<accession>D6RKA8</accession>
<dbReference type="KEGG" id="cci:CC1G_13761"/>
<feature type="compositionally biased region" description="Polar residues" evidence="6">
    <location>
        <begin position="689"/>
        <end position="700"/>
    </location>
</feature>
<feature type="region of interest" description="Disordered" evidence="6">
    <location>
        <begin position="20"/>
        <end position="89"/>
    </location>
</feature>
<reference evidence="8 9" key="1">
    <citation type="journal article" date="2010" name="Proc. Natl. Acad. Sci. U.S.A.">
        <title>Insights into evolution of multicellular fungi from the assembled chromosomes of the mushroom Coprinopsis cinerea (Coprinus cinereus).</title>
        <authorList>
            <person name="Stajich J.E."/>
            <person name="Wilke S.K."/>
            <person name="Ahren D."/>
            <person name="Au C.H."/>
            <person name="Birren B.W."/>
            <person name="Borodovsky M."/>
            <person name="Burns C."/>
            <person name="Canback B."/>
            <person name="Casselton L.A."/>
            <person name="Cheng C.K."/>
            <person name="Deng J."/>
            <person name="Dietrich F.S."/>
            <person name="Fargo D.C."/>
            <person name="Farman M.L."/>
            <person name="Gathman A.C."/>
            <person name="Goldberg J."/>
            <person name="Guigo R."/>
            <person name="Hoegger P.J."/>
            <person name="Hooker J.B."/>
            <person name="Huggins A."/>
            <person name="James T.Y."/>
            <person name="Kamada T."/>
            <person name="Kilaru S."/>
            <person name="Kodira C."/>
            <person name="Kues U."/>
            <person name="Kupfer D."/>
            <person name="Kwan H.S."/>
            <person name="Lomsadze A."/>
            <person name="Li W."/>
            <person name="Lilly W.W."/>
            <person name="Ma L.J."/>
            <person name="Mackey A.J."/>
            <person name="Manning G."/>
            <person name="Martin F."/>
            <person name="Muraguchi H."/>
            <person name="Natvig D.O."/>
            <person name="Palmerini H."/>
            <person name="Ramesh M.A."/>
            <person name="Rehmeyer C.J."/>
            <person name="Roe B.A."/>
            <person name="Shenoy N."/>
            <person name="Stanke M."/>
            <person name="Ter-Hovhannisyan V."/>
            <person name="Tunlid A."/>
            <person name="Velagapudi R."/>
            <person name="Vision T.J."/>
            <person name="Zeng Q."/>
            <person name="Zolan M.E."/>
            <person name="Pukkila P.J."/>
        </authorList>
    </citation>
    <scope>NUCLEOTIDE SEQUENCE [LARGE SCALE GENOMIC DNA]</scope>
    <source>
        <strain evidence="9">Okayama-7 / 130 / ATCC MYA-4618 / FGSC 9003</strain>
    </source>
</reference>
<protein>
    <recommendedName>
        <fullName evidence="7">C2H2-type domain-containing protein</fullName>
    </recommendedName>
</protein>
<feature type="compositionally biased region" description="Polar residues" evidence="6">
    <location>
        <begin position="371"/>
        <end position="402"/>
    </location>
</feature>
<feature type="domain" description="C2H2-type" evidence="7">
    <location>
        <begin position="1304"/>
        <end position="1334"/>
    </location>
</feature>
<dbReference type="Gene3D" id="3.30.160.60">
    <property type="entry name" value="Classic Zinc Finger"/>
    <property type="match status" value="2"/>
</dbReference>
<feature type="compositionally biased region" description="Low complexity" evidence="6">
    <location>
        <begin position="212"/>
        <end position="245"/>
    </location>
</feature>
<comment type="caution">
    <text evidence="8">The sequence shown here is derived from an EMBL/GenBank/DDBJ whole genome shotgun (WGS) entry which is preliminary data.</text>
</comment>
<dbReference type="OrthoDB" id="6365676at2759"/>
<feature type="domain" description="C2H2-type" evidence="7">
    <location>
        <begin position="1335"/>
        <end position="1364"/>
    </location>
</feature>
<dbReference type="FunFam" id="3.30.160.60:FF:000125">
    <property type="entry name" value="Putative zinc finger protein 143"/>
    <property type="match status" value="1"/>
</dbReference>
<feature type="compositionally biased region" description="Acidic residues" evidence="6">
    <location>
        <begin position="1087"/>
        <end position="1117"/>
    </location>
</feature>
<feature type="compositionally biased region" description="Gly residues" evidence="6">
    <location>
        <begin position="996"/>
        <end position="1012"/>
    </location>
</feature>
<keyword evidence="4" id="KW-0862">Zinc</keyword>
<feature type="compositionally biased region" description="Low complexity" evidence="6">
    <location>
        <begin position="1132"/>
        <end position="1175"/>
    </location>
</feature>
<feature type="compositionally biased region" description="Low complexity" evidence="6">
    <location>
        <begin position="1183"/>
        <end position="1207"/>
    </location>
</feature>
<evidence type="ECO:0000259" key="7">
    <source>
        <dbReference type="PROSITE" id="PS50157"/>
    </source>
</evidence>
<dbReference type="InParanoid" id="D6RKA8"/>
<dbReference type="InterPro" id="IPR050329">
    <property type="entry name" value="GLI_C2H2-zinc-finger"/>
</dbReference>